<reference evidence="1" key="1">
    <citation type="submission" date="2014-09" db="EMBL/GenBank/DDBJ databases">
        <authorList>
            <person name="Magalhaes I.L.F."/>
            <person name="Oliveira U."/>
            <person name="Santos F.R."/>
            <person name="Vidigal T.H.D.A."/>
            <person name="Brescovit A.D."/>
            <person name="Santos A.J."/>
        </authorList>
    </citation>
    <scope>NUCLEOTIDE SEQUENCE</scope>
    <source>
        <tissue evidence="1">Shoot tissue taken approximately 20 cm above the soil surface</tissue>
    </source>
</reference>
<name>A0A0A8XZS6_ARUDO</name>
<proteinExistence type="predicted"/>
<reference evidence="1" key="2">
    <citation type="journal article" date="2015" name="Data Brief">
        <title>Shoot transcriptome of the giant reed, Arundo donax.</title>
        <authorList>
            <person name="Barrero R.A."/>
            <person name="Guerrero F.D."/>
            <person name="Moolhuijzen P."/>
            <person name="Goolsby J.A."/>
            <person name="Tidwell J."/>
            <person name="Bellgard S.E."/>
            <person name="Bellgard M.I."/>
        </authorList>
    </citation>
    <scope>NUCLEOTIDE SEQUENCE</scope>
    <source>
        <tissue evidence="1">Shoot tissue taken approximately 20 cm above the soil surface</tissue>
    </source>
</reference>
<protein>
    <submittedName>
        <fullName evidence="1">Uncharacterized protein</fullName>
    </submittedName>
</protein>
<accession>A0A0A8XZS6</accession>
<dbReference type="EMBL" id="GBRH01279622">
    <property type="protein sequence ID" value="JAD18273.1"/>
    <property type="molecule type" value="Transcribed_RNA"/>
</dbReference>
<organism evidence="1">
    <name type="scientific">Arundo donax</name>
    <name type="common">Giant reed</name>
    <name type="synonym">Donax arundinaceus</name>
    <dbReference type="NCBI Taxonomy" id="35708"/>
    <lineage>
        <taxon>Eukaryota</taxon>
        <taxon>Viridiplantae</taxon>
        <taxon>Streptophyta</taxon>
        <taxon>Embryophyta</taxon>
        <taxon>Tracheophyta</taxon>
        <taxon>Spermatophyta</taxon>
        <taxon>Magnoliopsida</taxon>
        <taxon>Liliopsida</taxon>
        <taxon>Poales</taxon>
        <taxon>Poaceae</taxon>
        <taxon>PACMAD clade</taxon>
        <taxon>Arundinoideae</taxon>
        <taxon>Arundineae</taxon>
        <taxon>Arundo</taxon>
    </lineage>
</organism>
<evidence type="ECO:0000313" key="1">
    <source>
        <dbReference type="EMBL" id="JAD18273.1"/>
    </source>
</evidence>
<sequence>MKQIHSSKILLEHLVKSQIKLPHVQL</sequence>
<dbReference type="AlphaFoldDB" id="A0A0A8XZS6"/>